<feature type="region of interest" description="Disordered" evidence="7">
    <location>
        <begin position="276"/>
        <end position="346"/>
    </location>
</feature>
<evidence type="ECO:0000256" key="6">
    <source>
        <dbReference type="SAM" id="Coils"/>
    </source>
</evidence>
<keyword evidence="6" id="KW-0175">Coiled coil</keyword>
<reference evidence="8" key="1">
    <citation type="submission" date="2014-08" db="EMBL/GenBank/DDBJ databases">
        <authorList>
            <person name="Sharma Rahul"/>
            <person name="Thines Marco"/>
        </authorList>
    </citation>
    <scope>NUCLEOTIDE SEQUENCE</scope>
</reference>
<dbReference type="GO" id="GO:0045292">
    <property type="term" value="P:mRNA cis splicing, via spliceosome"/>
    <property type="evidence" value="ECO:0007669"/>
    <property type="project" value="TreeGrafter"/>
</dbReference>
<feature type="region of interest" description="Disordered" evidence="7">
    <location>
        <begin position="435"/>
        <end position="460"/>
    </location>
</feature>
<dbReference type="EMBL" id="LN483124">
    <property type="protein sequence ID" value="CED82029.1"/>
    <property type="molecule type" value="Genomic_DNA"/>
</dbReference>
<feature type="region of interest" description="Disordered" evidence="7">
    <location>
        <begin position="41"/>
        <end position="61"/>
    </location>
</feature>
<dbReference type="InterPro" id="IPR045347">
    <property type="entry name" value="HIND"/>
</dbReference>
<evidence type="ECO:0000256" key="5">
    <source>
        <dbReference type="ARBA" id="ARBA00023242"/>
    </source>
</evidence>
<dbReference type="PANTHER" id="PTHR14152">
    <property type="entry name" value="SQUAMOUS CELL CARCINOMA ANTIGEN RECOGNISED BY CYTOTOXIC T LYMPHOCYTES"/>
    <property type="match status" value="1"/>
</dbReference>
<dbReference type="InterPro" id="IPR005011">
    <property type="entry name" value="SNU66/SART1"/>
</dbReference>
<evidence type="ECO:0000256" key="4">
    <source>
        <dbReference type="ARBA" id="ARBA00023187"/>
    </source>
</evidence>
<feature type="compositionally biased region" description="Polar residues" evidence="7">
    <location>
        <begin position="307"/>
        <end position="316"/>
    </location>
</feature>
<evidence type="ECO:0000256" key="2">
    <source>
        <dbReference type="ARBA" id="ARBA00006076"/>
    </source>
</evidence>
<keyword evidence="4" id="KW-0508">mRNA splicing</keyword>
<organism evidence="8">
    <name type="scientific">Phaffia rhodozyma</name>
    <name type="common">Yeast</name>
    <name type="synonym">Xanthophyllomyces dendrorhous</name>
    <dbReference type="NCBI Taxonomy" id="264483"/>
    <lineage>
        <taxon>Eukaryota</taxon>
        <taxon>Fungi</taxon>
        <taxon>Dikarya</taxon>
        <taxon>Basidiomycota</taxon>
        <taxon>Agaricomycotina</taxon>
        <taxon>Tremellomycetes</taxon>
        <taxon>Cystofilobasidiales</taxon>
        <taxon>Mrakiaceae</taxon>
        <taxon>Phaffia</taxon>
    </lineage>
</organism>
<evidence type="ECO:0000256" key="1">
    <source>
        <dbReference type="ARBA" id="ARBA00004123"/>
    </source>
</evidence>
<dbReference type="Pfam" id="PF19252">
    <property type="entry name" value="HIND"/>
    <property type="match status" value="1"/>
</dbReference>
<dbReference type="Pfam" id="PF03343">
    <property type="entry name" value="SART-1"/>
    <property type="match status" value="1"/>
</dbReference>
<keyword evidence="3" id="KW-0507">mRNA processing</keyword>
<accession>A0A0F7SMY5</accession>
<proteinExistence type="inferred from homology"/>
<comment type="similarity">
    <text evidence="2">Belongs to the SNU66/SART1 family.</text>
</comment>
<dbReference type="GO" id="GO:0046540">
    <property type="term" value="C:U4/U6 x U5 tri-snRNP complex"/>
    <property type="evidence" value="ECO:0007669"/>
    <property type="project" value="InterPro"/>
</dbReference>
<feature type="compositionally biased region" description="Acidic residues" evidence="7">
    <location>
        <begin position="450"/>
        <end position="460"/>
    </location>
</feature>
<dbReference type="AlphaFoldDB" id="A0A0F7SMY5"/>
<protein>
    <submittedName>
        <fullName evidence="8">U4/U6.U5 snRNP associated protein</fullName>
    </submittedName>
</protein>
<feature type="compositionally biased region" description="Basic residues" evidence="7">
    <location>
        <begin position="285"/>
        <end position="295"/>
    </location>
</feature>
<keyword evidence="5" id="KW-0539">Nucleus</keyword>
<evidence type="ECO:0000256" key="3">
    <source>
        <dbReference type="ARBA" id="ARBA00022664"/>
    </source>
</evidence>
<sequence>MDSELSLEETNKLRISLGLAPLGEGPATNEEGEVVLDKEQEAEANYQKRREEDTKAAETKALQDRINKVKNKRELAAKLTGTTLGEESTGSAAAWAKQAKKKAKQLAAERALAEKRAKDQEELDELGKAELYSEKDLSGLKVGHDVDEFDEGEHILTLKDSRILDGEEDELTNADLARAEFDRKKAELKKSQNYTGYDDDEFDPSTSAVGMKKKVLTKYDVDIDGEGELGFRLGGTVAPKKRQLAEDEDDEFDSGVNRTLLAGGLSYEKNTEVSDYLQEGDIGFKKPKKKKKRSARVIEIDEESRAPISSTTSPNGEGSMEVDGSGSGPSGVSTPNPPVENFVDDDELQAALARERRKKNKKVVKLTAEDIARQAAEQKAEEEAAAAIERNSRAAANDNIHFDDTTEFVRTVQAQEPVIKVIRTSRAEVKEEEADIDLNAMAADGNNGEGDVDMEGDADDDEDEALALAALRQGMSVAEMRANIDKQLVKEEAPEQNLSIGTAQEAHIGRGIAGALSLLKASGNLAAPTGEDADRERTQKERDLWLADRRRRLAQRELERIRARGENKDQATREYENRMREQREAADALESFKSYKPDVQIVYHDEFGRELTPKEAWKALSHRFHGKGSGKGKTDKRLNKIIEERKRAAMSMGDTSMSRNFTERQERTGEAYMVLTSGNKGTIGETSDGKKRK</sequence>
<evidence type="ECO:0000256" key="7">
    <source>
        <dbReference type="SAM" id="MobiDB-lite"/>
    </source>
</evidence>
<name>A0A0F7SMY5_PHARH</name>
<feature type="region of interest" description="Disordered" evidence="7">
    <location>
        <begin position="647"/>
        <end position="693"/>
    </location>
</feature>
<comment type="subcellular location">
    <subcellularLocation>
        <location evidence="1">Nucleus</location>
    </subcellularLocation>
</comment>
<feature type="coiled-coil region" evidence="6">
    <location>
        <begin position="96"/>
        <end position="123"/>
    </location>
</feature>
<feature type="compositionally biased region" description="Basic and acidic residues" evidence="7">
    <location>
        <begin position="296"/>
        <end position="305"/>
    </location>
</feature>
<evidence type="ECO:0000313" key="8">
    <source>
        <dbReference type="EMBL" id="CED82029.1"/>
    </source>
</evidence>
<dbReference type="GO" id="GO:0000481">
    <property type="term" value="P:maturation of 5S rRNA"/>
    <property type="evidence" value="ECO:0007669"/>
    <property type="project" value="TreeGrafter"/>
</dbReference>
<dbReference type="PANTHER" id="PTHR14152:SF5">
    <property type="entry name" value="U4_U6.U5 TRI-SNRNP-ASSOCIATED PROTEIN 1"/>
    <property type="match status" value="1"/>
</dbReference>